<gene>
    <name evidence="1" type="ORF">ACFO4O_04405</name>
</gene>
<dbReference type="EMBL" id="JBHSGU010000002">
    <property type="protein sequence ID" value="MFC4699400.1"/>
    <property type="molecule type" value="Genomic_DNA"/>
</dbReference>
<sequence>MSLSKFVKSKTGTHAQLLALAKAETVTNGKLIHRDTMNSLLASAGLYVAFKAMAEDSTNPFQNLIAAFLDSQDFNFIQSSATGQRQIAALDQMISTGGDLGTALGALKPVIIKLANPTVPAFPSVTLHDIRIALGDETRLKQIGVFDGIANITVDTTKNAGFEEHRPQVYFKINGIYERRAGFALVEESGVYNAQCPTPSRSVDGVFVDDSYGVVL</sequence>
<protein>
    <submittedName>
        <fullName evidence="1">Uncharacterized protein</fullName>
    </submittedName>
</protein>
<evidence type="ECO:0000313" key="2">
    <source>
        <dbReference type="Proteomes" id="UP001595897"/>
    </source>
</evidence>
<reference evidence="2" key="1">
    <citation type="journal article" date="2019" name="Int. J. Syst. Evol. Microbiol.">
        <title>The Global Catalogue of Microorganisms (GCM) 10K type strain sequencing project: providing services to taxonomists for standard genome sequencing and annotation.</title>
        <authorList>
            <consortium name="The Broad Institute Genomics Platform"/>
            <consortium name="The Broad Institute Genome Sequencing Center for Infectious Disease"/>
            <person name="Wu L."/>
            <person name="Ma J."/>
        </authorList>
    </citation>
    <scope>NUCLEOTIDE SEQUENCE [LARGE SCALE GENOMIC DNA]</scope>
    <source>
        <strain evidence="2">KACC 12507</strain>
    </source>
</reference>
<keyword evidence="2" id="KW-1185">Reference proteome</keyword>
<dbReference type="Proteomes" id="UP001595897">
    <property type="component" value="Unassembled WGS sequence"/>
</dbReference>
<evidence type="ECO:0000313" key="1">
    <source>
        <dbReference type="EMBL" id="MFC4699400.1"/>
    </source>
</evidence>
<accession>A0ABV9LUU6</accession>
<name>A0ABV9LUU6_9ALTE</name>
<dbReference type="RefSeq" id="WP_382406148.1">
    <property type="nucleotide sequence ID" value="NZ_JBHSGU010000002.1"/>
</dbReference>
<organism evidence="1 2">
    <name type="scientific">Glaciecola siphonariae</name>
    <dbReference type="NCBI Taxonomy" id="521012"/>
    <lineage>
        <taxon>Bacteria</taxon>
        <taxon>Pseudomonadati</taxon>
        <taxon>Pseudomonadota</taxon>
        <taxon>Gammaproteobacteria</taxon>
        <taxon>Alteromonadales</taxon>
        <taxon>Alteromonadaceae</taxon>
        <taxon>Glaciecola</taxon>
    </lineage>
</organism>
<comment type="caution">
    <text evidence="1">The sequence shown here is derived from an EMBL/GenBank/DDBJ whole genome shotgun (WGS) entry which is preliminary data.</text>
</comment>
<proteinExistence type="predicted"/>